<accession>A0AAQ3N9P6</accession>
<reference evidence="2 3" key="1">
    <citation type="journal article" date="2023" name="Life. Sci Alliance">
        <title>Evolutionary insights into 3D genome organization and epigenetic landscape of Vigna mungo.</title>
        <authorList>
            <person name="Junaid A."/>
            <person name="Singh B."/>
            <person name="Bhatia S."/>
        </authorList>
    </citation>
    <scope>NUCLEOTIDE SEQUENCE [LARGE SCALE GENOMIC DNA]</scope>
    <source>
        <strain evidence="2">Urdbean</strain>
    </source>
</reference>
<dbReference type="Proteomes" id="UP001374535">
    <property type="component" value="Chromosome 6"/>
</dbReference>
<evidence type="ECO:0000313" key="2">
    <source>
        <dbReference type="EMBL" id="WVZ05652.1"/>
    </source>
</evidence>
<organism evidence="2 3">
    <name type="scientific">Vigna mungo</name>
    <name type="common">Black gram</name>
    <name type="synonym">Phaseolus mungo</name>
    <dbReference type="NCBI Taxonomy" id="3915"/>
    <lineage>
        <taxon>Eukaryota</taxon>
        <taxon>Viridiplantae</taxon>
        <taxon>Streptophyta</taxon>
        <taxon>Embryophyta</taxon>
        <taxon>Tracheophyta</taxon>
        <taxon>Spermatophyta</taxon>
        <taxon>Magnoliopsida</taxon>
        <taxon>eudicotyledons</taxon>
        <taxon>Gunneridae</taxon>
        <taxon>Pentapetalae</taxon>
        <taxon>rosids</taxon>
        <taxon>fabids</taxon>
        <taxon>Fabales</taxon>
        <taxon>Fabaceae</taxon>
        <taxon>Papilionoideae</taxon>
        <taxon>50 kb inversion clade</taxon>
        <taxon>NPAAA clade</taxon>
        <taxon>indigoferoid/millettioid clade</taxon>
        <taxon>Phaseoleae</taxon>
        <taxon>Vigna</taxon>
    </lineage>
</organism>
<dbReference type="EMBL" id="CP144695">
    <property type="protein sequence ID" value="WVZ05652.1"/>
    <property type="molecule type" value="Genomic_DNA"/>
</dbReference>
<evidence type="ECO:0000313" key="3">
    <source>
        <dbReference type="Proteomes" id="UP001374535"/>
    </source>
</evidence>
<dbReference type="AlphaFoldDB" id="A0AAQ3N9P6"/>
<keyword evidence="1" id="KW-1133">Transmembrane helix</keyword>
<keyword evidence="1" id="KW-0472">Membrane</keyword>
<feature type="transmembrane region" description="Helical" evidence="1">
    <location>
        <begin position="61"/>
        <end position="83"/>
    </location>
</feature>
<name>A0AAQ3N9P6_VIGMU</name>
<keyword evidence="3" id="KW-1185">Reference proteome</keyword>
<keyword evidence="1" id="KW-0812">Transmembrane</keyword>
<sequence length="194" mass="21613">MSCFYTSVTALRVCRSSMRTFTFAPDDFAVGFVPQLSGEMEDLGGNAYISGDIPLPLPGNLLIITSLFLQLIITDNALLILVFSGRSNYFESKINTVTVFFRIWRRENPLSLVVALLQVDLTAVCLGRISFSMKTLPLDSTPLPFLLPFLVCCVVIEPTVGAGKKRKQVCHRSCRGQEKRDEENEIGSRLIYLP</sequence>
<protein>
    <submittedName>
        <fullName evidence="2">Uncharacterized protein</fullName>
    </submittedName>
</protein>
<feature type="transmembrane region" description="Helical" evidence="1">
    <location>
        <begin position="143"/>
        <end position="163"/>
    </location>
</feature>
<feature type="transmembrane region" description="Helical" evidence="1">
    <location>
        <begin position="110"/>
        <end position="131"/>
    </location>
</feature>
<evidence type="ECO:0000256" key="1">
    <source>
        <dbReference type="SAM" id="Phobius"/>
    </source>
</evidence>
<gene>
    <name evidence="2" type="ORF">V8G54_018998</name>
</gene>
<proteinExistence type="predicted"/>